<protein>
    <submittedName>
        <fullName evidence="2">Peptidase aspartic putative domain-containing protein</fullName>
    </submittedName>
</protein>
<proteinExistence type="predicted"/>
<dbReference type="InterPro" id="IPR043502">
    <property type="entry name" value="DNA/RNA_pol_sf"/>
</dbReference>
<dbReference type="PANTHER" id="PTHR47331">
    <property type="entry name" value="PHD-TYPE DOMAIN-CONTAINING PROTEIN"/>
    <property type="match status" value="1"/>
</dbReference>
<reference evidence="2" key="1">
    <citation type="submission" date="2019-12" db="UniProtKB">
        <authorList>
            <consortium name="WormBaseParasite"/>
        </authorList>
    </citation>
    <scope>IDENTIFICATION</scope>
</reference>
<dbReference type="SUPFAM" id="SSF56672">
    <property type="entry name" value="DNA/RNA polymerases"/>
    <property type="match status" value="1"/>
</dbReference>
<dbReference type="STRING" id="70415.A0A5S6QZV6"/>
<dbReference type="AlphaFoldDB" id="A0A5S6QZV6"/>
<evidence type="ECO:0000313" key="1">
    <source>
        <dbReference type="Proteomes" id="UP000046395"/>
    </source>
</evidence>
<organism evidence="1 2">
    <name type="scientific">Trichuris muris</name>
    <name type="common">Mouse whipworm</name>
    <dbReference type="NCBI Taxonomy" id="70415"/>
    <lineage>
        <taxon>Eukaryota</taxon>
        <taxon>Metazoa</taxon>
        <taxon>Ecdysozoa</taxon>
        <taxon>Nematoda</taxon>
        <taxon>Enoplea</taxon>
        <taxon>Dorylaimia</taxon>
        <taxon>Trichinellida</taxon>
        <taxon>Trichuridae</taxon>
        <taxon>Trichuris</taxon>
    </lineage>
</organism>
<keyword evidence="1" id="KW-1185">Reference proteome</keyword>
<dbReference type="WBParaSite" id="TMUE_3000012688.1">
    <property type="protein sequence ID" value="TMUE_3000012688.1"/>
    <property type="gene ID" value="WBGene00301656"/>
</dbReference>
<sequence>MDLPLTAVDYRKVTILIGSDNFDVMQPLALRKPPSKSQPFGVLTPLGWTVVGRTSQQFKGPVKRFVMRITVEKSDSAEPELEIYERFWNTESFGTRVKTQHRNTKPYAVDWPSSFRLVGGRYEVGLLWKENRTNLPNNRSMAMGRFLSLCRKLRSDKTLYEQYRDAMSNLVCSGIVRAVAPTEENLPYGKVWYLPHKPVRHRAKPGRVRVVFDASAKFDVISLNDNLSKGPDLLCHMTTLLIRFRLLPVAVTSDVSSMFHQVGVPVEDRSVLRFLWNESMDASPNTYEFTRQVFGLTSSPACCNYALLRCIFEFLPENMASRFGRRFYVDNYLDSFSGTQEAIEHCVPPKEALSRRGFPLVKWASSSQGLLRSFSEQECSKSQVNLNLGTTCLENVLGLCWDCETDTLCFPVCLPKTLVTT</sequence>
<name>A0A5S6QZV6_TRIMR</name>
<accession>A0A5S6QZV6</accession>
<dbReference type="Proteomes" id="UP000046395">
    <property type="component" value="Unassembled WGS sequence"/>
</dbReference>
<dbReference type="PANTHER" id="PTHR47331:SF1">
    <property type="entry name" value="GAG-LIKE PROTEIN"/>
    <property type="match status" value="1"/>
</dbReference>
<dbReference type="InterPro" id="IPR043128">
    <property type="entry name" value="Rev_trsase/Diguanyl_cyclase"/>
</dbReference>
<dbReference type="Gene3D" id="3.10.10.10">
    <property type="entry name" value="HIV Type 1 Reverse Transcriptase, subunit A, domain 1"/>
    <property type="match status" value="1"/>
</dbReference>
<dbReference type="Gene3D" id="3.30.70.270">
    <property type="match status" value="1"/>
</dbReference>
<evidence type="ECO:0000313" key="2">
    <source>
        <dbReference type="WBParaSite" id="TMUE_3000012688.1"/>
    </source>
</evidence>